<accession>A0ABZ0S829</accession>
<keyword evidence="2" id="KW-1185">Reference proteome</keyword>
<evidence type="ECO:0000313" key="1">
    <source>
        <dbReference type="EMBL" id="WPL17153.1"/>
    </source>
</evidence>
<dbReference type="Proteomes" id="UP001432180">
    <property type="component" value="Chromosome"/>
</dbReference>
<dbReference type="Pfam" id="PF06804">
    <property type="entry name" value="Lipoprotein_18"/>
    <property type="match status" value="1"/>
</dbReference>
<dbReference type="EMBL" id="CP121472">
    <property type="protein sequence ID" value="WPL17153.1"/>
    <property type="molecule type" value="Genomic_DNA"/>
</dbReference>
<sequence length="401" mass="44836">MSVEMEARFSYLNPRILGARLASASVASVVVASLLTGCGIGKKIDKVLPDQRLEYKQQREAGENLELPPDLTAVSFDDALDIPPASGITTYSEYTGTRERRQRIAGSGEVLPSVAGVEMERSGDKRWLRIDQSPQAVWPRVIAFWRQQGILLVEQEPSIGVMKTDWIENRAEVRRDIVTKMFRKVVDGLYSTSTRDQYRVRIDTGPRPGTTEVYLTHRAMEERLVRNTLGEEASTVWEPAPSDPGKEAAMLRRLMLSLGVSEQQAQRMLAQQGSSAPTRGARLVQSGGGALVVAESFRQAWRQVGLALDRSGFAVEDRNRSEGVFYVRYDDPNKRQREKKGLGSRLAFWSKNNKDLGVEQYQVRLNEDQGQTRVTIHDANGNPDTSPTAARILSLLSEEMR</sequence>
<dbReference type="InterPro" id="IPR010653">
    <property type="entry name" value="NlpB/DapX"/>
</dbReference>
<organism evidence="1 2">
    <name type="scientific">Thiorhodovibrio winogradskyi</name>
    <dbReference type="NCBI Taxonomy" id="77007"/>
    <lineage>
        <taxon>Bacteria</taxon>
        <taxon>Pseudomonadati</taxon>
        <taxon>Pseudomonadota</taxon>
        <taxon>Gammaproteobacteria</taxon>
        <taxon>Chromatiales</taxon>
        <taxon>Chromatiaceae</taxon>
        <taxon>Thiorhodovibrio</taxon>
    </lineage>
</organism>
<name>A0ABZ0S829_9GAMM</name>
<dbReference type="InterPro" id="IPR042268">
    <property type="entry name" value="BamC_C"/>
</dbReference>
<protein>
    <submittedName>
        <fullName evidence="1">Lipoprotein</fullName>
    </submittedName>
</protein>
<proteinExistence type="predicted"/>
<gene>
    <name evidence="1" type="ORF">Thiowin_02145</name>
</gene>
<keyword evidence="1" id="KW-0449">Lipoprotein</keyword>
<evidence type="ECO:0000313" key="2">
    <source>
        <dbReference type="Proteomes" id="UP001432180"/>
    </source>
</evidence>
<reference evidence="1 2" key="1">
    <citation type="journal article" date="2023" name="Microorganisms">
        <title>Thiorhodovibrio frisius and Trv. litoralis spp. nov., Two Novel Members from a Clade of Fastidious Purple Sulfur Bacteria That Exhibit Unique Red-Shifted Light-Harvesting Capabilities.</title>
        <authorList>
            <person name="Methner A."/>
            <person name="Kuzyk S.B."/>
            <person name="Petersen J."/>
            <person name="Bauer S."/>
            <person name="Brinkmann H."/>
            <person name="Sichau K."/>
            <person name="Wanner G."/>
            <person name="Wolf J."/>
            <person name="Neumann-Schaal M."/>
            <person name="Henke P."/>
            <person name="Tank M."/>
            <person name="Sproer C."/>
            <person name="Bunk B."/>
            <person name="Overmann J."/>
        </authorList>
    </citation>
    <scope>NUCLEOTIDE SEQUENCE [LARGE SCALE GENOMIC DNA]</scope>
    <source>
        <strain evidence="1 2">DSM 6702</strain>
    </source>
</reference>
<dbReference type="Gene3D" id="3.30.310.170">
    <property type="entry name" value="Outer membrane protein assembly factor BamC"/>
    <property type="match status" value="1"/>
</dbReference>